<organism evidence="1 2">
    <name type="scientific">Trichinella nativa</name>
    <dbReference type="NCBI Taxonomy" id="6335"/>
    <lineage>
        <taxon>Eukaryota</taxon>
        <taxon>Metazoa</taxon>
        <taxon>Ecdysozoa</taxon>
        <taxon>Nematoda</taxon>
        <taxon>Enoplea</taxon>
        <taxon>Dorylaimia</taxon>
        <taxon>Trichinellida</taxon>
        <taxon>Trichinellidae</taxon>
        <taxon>Trichinella</taxon>
    </lineage>
</organism>
<dbReference type="Proteomes" id="UP000243006">
    <property type="component" value="Unassembled WGS sequence"/>
</dbReference>
<protein>
    <submittedName>
        <fullName evidence="1">Uncharacterized protein</fullName>
    </submittedName>
</protein>
<name>A0A1Y3EML2_9BILA</name>
<gene>
    <name evidence="1" type="ORF">D917_08839</name>
</gene>
<dbReference type="AlphaFoldDB" id="A0A1Y3EML2"/>
<reference evidence="1 2" key="1">
    <citation type="submission" date="2015-04" db="EMBL/GenBank/DDBJ databases">
        <title>Draft genome of the roundworm Trichinella nativa.</title>
        <authorList>
            <person name="Mitreva M."/>
        </authorList>
    </citation>
    <scope>NUCLEOTIDE SEQUENCE [LARGE SCALE GENOMIC DNA]</scope>
    <source>
        <strain evidence="1 2">ISS45</strain>
    </source>
</reference>
<accession>A0A1Y3EML2</accession>
<sequence length="68" mass="8040">MKRLKYEVSKACQICLKFHTKIKNFLLNFLFSWYNAVKSVLIDFEDAFCCNESSVTDLSVTEFNRSKF</sequence>
<proteinExistence type="predicted"/>
<dbReference type="EMBL" id="LVZM01011825">
    <property type="protein sequence ID" value="OUC44769.1"/>
    <property type="molecule type" value="Genomic_DNA"/>
</dbReference>
<evidence type="ECO:0000313" key="2">
    <source>
        <dbReference type="Proteomes" id="UP000243006"/>
    </source>
</evidence>
<evidence type="ECO:0000313" key="1">
    <source>
        <dbReference type="EMBL" id="OUC44769.1"/>
    </source>
</evidence>
<comment type="caution">
    <text evidence="1">The sequence shown here is derived from an EMBL/GenBank/DDBJ whole genome shotgun (WGS) entry which is preliminary data.</text>
</comment>